<evidence type="ECO:0000256" key="5">
    <source>
        <dbReference type="ARBA" id="ARBA00023284"/>
    </source>
</evidence>
<keyword evidence="7" id="KW-1185">Reference proteome</keyword>
<dbReference type="Gene3D" id="3.90.1280.10">
    <property type="entry name" value="HSP33 redox switch-like"/>
    <property type="match status" value="1"/>
</dbReference>
<dbReference type="OrthoDB" id="9793753at2"/>
<dbReference type="GO" id="GO:0051082">
    <property type="term" value="F:unfolded protein binding"/>
    <property type="evidence" value="ECO:0007669"/>
    <property type="project" value="InterPro"/>
</dbReference>
<proteinExistence type="predicted"/>
<evidence type="ECO:0000256" key="1">
    <source>
        <dbReference type="ARBA" id="ARBA00022490"/>
    </source>
</evidence>
<evidence type="ECO:0000256" key="4">
    <source>
        <dbReference type="ARBA" id="ARBA00023186"/>
    </source>
</evidence>
<organism evidence="6 7">
    <name type="scientific">Nitrosomonas mobilis</name>
    <dbReference type="NCBI Taxonomy" id="51642"/>
    <lineage>
        <taxon>Bacteria</taxon>
        <taxon>Pseudomonadati</taxon>
        <taxon>Pseudomonadota</taxon>
        <taxon>Betaproteobacteria</taxon>
        <taxon>Nitrosomonadales</taxon>
        <taxon>Nitrosomonadaceae</taxon>
        <taxon>Nitrosomonas</taxon>
    </lineage>
</organism>
<dbReference type="PANTHER" id="PTHR30111:SF1">
    <property type="entry name" value="33 KDA CHAPERONIN"/>
    <property type="match status" value="1"/>
</dbReference>
<accession>A0A1G5SGD4</accession>
<dbReference type="AlphaFoldDB" id="A0A1G5SGD4"/>
<keyword evidence="3" id="KW-1015">Disulfide bond</keyword>
<dbReference type="InterPro" id="IPR016154">
    <property type="entry name" value="Heat_shock_Hsp33_C"/>
</dbReference>
<gene>
    <name evidence="6" type="primary">hslO</name>
    <name evidence="6" type="ORF">NSMM_490061</name>
</gene>
<evidence type="ECO:0000313" key="6">
    <source>
        <dbReference type="EMBL" id="SCZ86172.1"/>
    </source>
</evidence>
<dbReference type="GO" id="GO:0005737">
    <property type="term" value="C:cytoplasm"/>
    <property type="evidence" value="ECO:0007669"/>
    <property type="project" value="InterPro"/>
</dbReference>
<dbReference type="RefSeq" id="WP_090287049.1">
    <property type="nucleotide sequence ID" value="NZ_FMWO01000057.1"/>
</dbReference>
<reference evidence="6 7" key="1">
    <citation type="submission" date="2016-10" db="EMBL/GenBank/DDBJ databases">
        <authorList>
            <person name="de Groot N.N."/>
        </authorList>
    </citation>
    <scope>NUCLEOTIDE SEQUENCE [LARGE SCALE GENOMIC DNA]</scope>
    <source>
        <strain evidence="6">1</strain>
    </source>
</reference>
<dbReference type="Proteomes" id="UP000198729">
    <property type="component" value="Unassembled WGS sequence"/>
</dbReference>
<dbReference type="SUPFAM" id="SSF64397">
    <property type="entry name" value="Hsp33 domain"/>
    <property type="match status" value="1"/>
</dbReference>
<dbReference type="CDD" id="cd00498">
    <property type="entry name" value="Hsp33"/>
    <property type="match status" value="1"/>
</dbReference>
<dbReference type="InterPro" id="IPR023212">
    <property type="entry name" value="Hsp33_helix_hairpin_bin_dom_sf"/>
</dbReference>
<protein>
    <submittedName>
        <fullName evidence="6">33 kDa chaperonin</fullName>
    </submittedName>
</protein>
<keyword evidence="4" id="KW-0143">Chaperone</keyword>
<dbReference type="Gene3D" id="1.10.287.480">
    <property type="entry name" value="helix hairpin bin"/>
    <property type="match status" value="1"/>
</dbReference>
<evidence type="ECO:0000256" key="3">
    <source>
        <dbReference type="ARBA" id="ARBA00023157"/>
    </source>
</evidence>
<dbReference type="Gene3D" id="3.55.30.10">
    <property type="entry name" value="Hsp33 domain"/>
    <property type="match status" value="1"/>
</dbReference>
<evidence type="ECO:0000313" key="7">
    <source>
        <dbReference type="Proteomes" id="UP000198729"/>
    </source>
</evidence>
<dbReference type="EMBL" id="FMWO01000057">
    <property type="protein sequence ID" value="SCZ86172.1"/>
    <property type="molecule type" value="Genomic_DNA"/>
</dbReference>
<dbReference type="SUPFAM" id="SSF118352">
    <property type="entry name" value="HSP33 redox switch-like"/>
    <property type="match status" value="1"/>
</dbReference>
<dbReference type="PANTHER" id="PTHR30111">
    <property type="entry name" value="33 KDA CHAPERONIN"/>
    <property type="match status" value="1"/>
</dbReference>
<dbReference type="Pfam" id="PF01430">
    <property type="entry name" value="HSP33"/>
    <property type="match status" value="1"/>
</dbReference>
<dbReference type="PIRSF" id="PIRSF005261">
    <property type="entry name" value="Heat_shock_Hsp33"/>
    <property type="match status" value="1"/>
</dbReference>
<keyword evidence="2" id="KW-0862">Zinc</keyword>
<name>A0A1G5SGD4_9PROT</name>
<keyword evidence="1" id="KW-0963">Cytoplasm</keyword>
<dbReference type="STRING" id="51642.NSMM_490061"/>
<dbReference type="GO" id="GO:0042026">
    <property type="term" value="P:protein refolding"/>
    <property type="evidence" value="ECO:0007669"/>
    <property type="project" value="TreeGrafter"/>
</dbReference>
<sequence length="289" mass="32344">MSTHDSFVQRFFFEALDIRGAFVQLNDVWREMQRDRAYAPRVRDVLGELAAISAIMTGNLKQPGRLTFQLQGNGRLKLLVVDCTEALNLRGYAKADETLSTASEAALLGSGRLLLTLDAPGLQQPYQSFVPLEGDTIAAIFQHYLVQSEQQPAALWLSANAHGAAGLFLQKLPDADRRDPDGWSRINQLADTVSGDELRTLDATTLLTRLFHEEEVRVFEARPVVHRWPVDPEKIDTMLRSLGRAEVESILAAEGVVEIHDDLSNHTYRYDADAVRKLFEETAVPPLRH</sequence>
<dbReference type="InterPro" id="IPR000397">
    <property type="entry name" value="Heat_shock_Hsp33"/>
</dbReference>
<dbReference type="GO" id="GO:0044183">
    <property type="term" value="F:protein folding chaperone"/>
    <property type="evidence" value="ECO:0007669"/>
    <property type="project" value="TreeGrafter"/>
</dbReference>
<dbReference type="InterPro" id="IPR016153">
    <property type="entry name" value="Heat_shock_Hsp33_N"/>
</dbReference>
<keyword evidence="5" id="KW-0676">Redox-active center</keyword>
<evidence type="ECO:0000256" key="2">
    <source>
        <dbReference type="ARBA" id="ARBA00022833"/>
    </source>
</evidence>